<feature type="region of interest" description="Disordered" evidence="1">
    <location>
        <begin position="1"/>
        <end position="20"/>
    </location>
</feature>
<dbReference type="PANTHER" id="PTHR43798">
    <property type="entry name" value="MONOACYLGLYCEROL LIPASE"/>
    <property type="match status" value="1"/>
</dbReference>
<organism evidence="3 4">
    <name type="scientific">Gandjariella thermophila</name>
    <dbReference type="NCBI Taxonomy" id="1931992"/>
    <lineage>
        <taxon>Bacteria</taxon>
        <taxon>Bacillati</taxon>
        <taxon>Actinomycetota</taxon>
        <taxon>Actinomycetes</taxon>
        <taxon>Pseudonocardiales</taxon>
        <taxon>Pseudonocardiaceae</taxon>
        <taxon>Gandjariella</taxon>
    </lineage>
</organism>
<dbReference type="EMBL" id="BJFL01000029">
    <property type="protein sequence ID" value="GDY32810.1"/>
    <property type="molecule type" value="Genomic_DNA"/>
</dbReference>
<dbReference type="Proteomes" id="UP000298860">
    <property type="component" value="Unassembled WGS sequence"/>
</dbReference>
<comment type="caution">
    <text evidence="3">The sequence shown here is derived from an EMBL/GenBank/DDBJ whole genome shotgun (WGS) entry which is preliminary data.</text>
</comment>
<dbReference type="AlphaFoldDB" id="A0A4D4JCT4"/>
<proteinExistence type="predicted"/>
<dbReference type="GO" id="GO:0003824">
    <property type="term" value="F:catalytic activity"/>
    <property type="evidence" value="ECO:0007669"/>
    <property type="project" value="UniProtKB-ARBA"/>
</dbReference>
<name>A0A4D4JCT4_9PSEU</name>
<dbReference type="InterPro" id="IPR029058">
    <property type="entry name" value="AB_hydrolase_fold"/>
</dbReference>
<accession>A0A4D4JCT4</accession>
<dbReference type="RefSeq" id="WP_137815805.1">
    <property type="nucleotide sequence ID" value="NZ_BJFL01000029.1"/>
</dbReference>
<evidence type="ECO:0000256" key="1">
    <source>
        <dbReference type="SAM" id="MobiDB-lite"/>
    </source>
</evidence>
<evidence type="ECO:0000259" key="2">
    <source>
        <dbReference type="Pfam" id="PF00561"/>
    </source>
</evidence>
<dbReference type="InterPro" id="IPR000073">
    <property type="entry name" value="AB_hydrolase_1"/>
</dbReference>
<dbReference type="Gene3D" id="3.40.50.1820">
    <property type="entry name" value="alpha/beta hydrolase"/>
    <property type="match status" value="1"/>
</dbReference>
<dbReference type="InterPro" id="IPR050266">
    <property type="entry name" value="AB_hydrolase_sf"/>
</dbReference>
<protein>
    <submittedName>
        <fullName evidence="3">Lipase</fullName>
    </submittedName>
</protein>
<dbReference type="Pfam" id="PF00561">
    <property type="entry name" value="Abhydrolase_1"/>
    <property type="match status" value="1"/>
</dbReference>
<dbReference type="SUPFAM" id="SSF53474">
    <property type="entry name" value="alpha/beta-Hydrolases"/>
    <property type="match status" value="1"/>
</dbReference>
<dbReference type="OrthoDB" id="5422338at2"/>
<evidence type="ECO:0000313" key="4">
    <source>
        <dbReference type="Proteomes" id="UP000298860"/>
    </source>
</evidence>
<gene>
    <name evidence="3" type="ORF">GTS_44430</name>
</gene>
<evidence type="ECO:0000313" key="3">
    <source>
        <dbReference type="EMBL" id="GDY32810.1"/>
    </source>
</evidence>
<sequence length="377" mass="39515">MTRPSHPRPESGRHRATARPRASLLGLAVSAGLTVTRTALRLATVGLARDRSRGPAAVAGENAAVPLRGRARHETTVVTAEDGVRLHVEIDGPPNAPVTVVLCHGYALNAESWYFQRAALAREARVVTWDHRGHGRSERARSGGTTIEMLGRDLFTVLERTAPKGPVVLAGHSMGGMAILTLAAAHPELFGRRVTGVALLATSAGPVNASLGLPPQAATAVNWAALRVISAVARLPALPRSSPAVRELTLLLSRRCSFASDVPRALVAFLADMIHATPLDVVVDLLPRFAGLNAFAALPVLRRVETLVLAAANDLITSPEHSRVIAEAVPGADLVVVPNAGHAVLLEHPALVTGYLLDLINRAAGAPDGEGRAEPVS</sequence>
<dbReference type="PANTHER" id="PTHR43798:SF33">
    <property type="entry name" value="HYDROLASE, PUTATIVE (AFU_ORTHOLOGUE AFUA_2G14860)-RELATED"/>
    <property type="match status" value="1"/>
</dbReference>
<feature type="domain" description="AB hydrolase-1" evidence="2">
    <location>
        <begin position="99"/>
        <end position="349"/>
    </location>
</feature>
<reference evidence="4" key="1">
    <citation type="submission" date="2019-04" db="EMBL/GenBank/DDBJ databases">
        <title>Draft genome sequence of Pseudonocardiaceae bacterium SL3-2-4.</title>
        <authorList>
            <person name="Ningsih F."/>
            <person name="Yokota A."/>
            <person name="Sakai Y."/>
            <person name="Nanatani K."/>
            <person name="Yabe S."/>
            <person name="Oetari A."/>
            <person name="Sjamsuridzal W."/>
        </authorList>
    </citation>
    <scope>NUCLEOTIDE SEQUENCE [LARGE SCALE GENOMIC DNA]</scope>
    <source>
        <strain evidence="4">SL3-2-4</strain>
    </source>
</reference>
<keyword evidence="4" id="KW-1185">Reference proteome</keyword>
<dbReference type="GO" id="GO:0016020">
    <property type="term" value="C:membrane"/>
    <property type="evidence" value="ECO:0007669"/>
    <property type="project" value="TreeGrafter"/>
</dbReference>